<reference evidence="3 4" key="1">
    <citation type="journal article" date="2023" name="Hortic Res">
        <title>Pangenome of water caltrop reveals structural variations and asymmetric subgenome divergence after allopolyploidization.</title>
        <authorList>
            <person name="Zhang X."/>
            <person name="Chen Y."/>
            <person name="Wang L."/>
            <person name="Yuan Y."/>
            <person name="Fang M."/>
            <person name="Shi L."/>
            <person name="Lu R."/>
            <person name="Comes H.P."/>
            <person name="Ma Y."/>
            <person name="Chen Y."/>
            <person name="Huang G."/>
            <person name="Zhou Y."/>
            <person name="Zheng Z."/>
            <person name="Qiu Y."/>
        </authorList>
    </citation>
    <scope>NUCLEOTIDE SEQUENCE [LARGE SCALE GENOMIC DNA]</scope>
    <source>
        <strain evidence="3">F231</strain>
    </source>
</reference>
<evidence type="ECO:0000259" key="2">
    <source>
        <dbReference type="Pfam" id="PF03168"/>
    </source>
</evidence>
<dbReference type="Pfam" id="PF03168">
    <property type="entry name" value="LEA_2"/>
    <property type="match status" value="1"/>
</dbReference>
<keyword evidence="1" id="KW-0472">Membrane</keyword>
<protein>
    <recommendedName>
        <fullName evidence="2">Late embryogenesis abundant protein LEA-2 subgroup domain-containing protein</fullName>
    </recommendedName>
</protein>
<evidence type="ECO:0000313" key="4">
    <source>
        <dbReference type="Proteomes" id="UP001346149"/>
    </source>
</evidence>
<accession>A0AAN7MBF8</accession>
<dbReference type="EMBL" id="JAXQNO010000002">
    <property type="protein sequence ID" value="KAK4801867.1"/>
    <property type="molecule type" value="Genomic_DNA"/>
</dbReference>
<feature type="transmembrane region" description="Helical" evidence="1">
    <location>
        <begin position="21"/>
        <end position="44"/>
    </location>
</feature>
<evidence type="ECO:0000313" key="3">
    <source>
        <dbReference type="EMBL" id="KAK4801867.1"/>
    </source>
</evidence>
<sequence length="200" mass="21390">MAKDMESFQSQEEKRRKRVKLAAYIAAFAVFQVIVILVFALVVMRVKTPKFRLGDGIAIHGLETVSGSGQSSPASFDMNFTAPVRIKNANFGRYKYDAATLNFTYGGVEVGQAIVPKGKANMKSTKKVDVAVYVSSSAIAGNSSILGNELSSGSLTLSSGGKLNGKVELMLVFKKKKSTDMNCTISINVASKAVQSVTCD</sequence>
<gene>
    <name evidence="3" type="ORF">SAY86_000070</name>
</gene>
<dbReference type="PANTHER" id="PTHR31852">
    <property type="entry name" value="LATE EMBRYOGENESIS ABUNDANT (LEA) HYDROXYPROLINE-RICH GLYCOPROTEIN FAMILY"/>
    <property type="match status" value="1"/>
</dbReference>
<comment type="caution">
    <text evidence="3">The sequence shown here is derived from an EMBL/GenBank/DDBJ whole genome shotgun (WGS) entry which is preliminary data.</text>
</comment>
<dbReference type="Proteomes" id="UP001346149">
    <property type="component" value="Unassembled WGS sequence"/>
</dbReference>
<dbReference type="InterPro" id="IPR055301">
    <property type="entry name" value="Lea14-like_2"/>
</dbReference>
<dbReference type="InterPro" id="IPR004864">
    <property type="entry name" value="LEA_2"/>
</dbReference>
<proteinExistence type="predicted"/>
<keyword evidence="1" id="KW-1133">Transmembrane helix</keyword>
<organism evidence="3 4">
    <name type="scientific">Trapa natans</name>
    <name type="common">Water chestnut</name>
    <dbReference type="NCBI Taxonomy" id="22666"/>
    <lineage>
        <taxon>Eukaryota</taxon>
        <taxon>Viridiplantae</taxon>
        <taxon>Streptophyta</taxon>
        <taxon>Embryophyta</taxon>
        <taxon>Tracheophyta</taxon>
        <taxon>Spermatophyta</taxon>
        <taxon>Magnoliopsida</taxon>
        <taxon>eudicotyledons</taxon>
        <taxon>Gunneridae</taxon>
        <taxon>Pentapetalae</taxon>
        <taxon>rosids</taxon>
        <taxon>malvids</taxon>
        <taxon>Myrtales</taxon>
        <taxon>Lythraceae</taxon>
        <taxon>Trapa</taxon>
    </lineage>
</organism>
<keyword evidence="1" id="KW-0812">Transmembrane</keyword>
<feature type="domain" description="Late embryogenesis abundant protein LEA-2 subgroup" evidence="2">
    <location>
        <begin position="84"/>
        <end position="183"/>
    </location>
</feature>
<dbReference type="AlphaFoldDB" id="A0AAN7MBF8"/>
<evidence type="ECO:0000256" key="1">
    <source>
        <dbReference type="SAM" id="Phobius"/>
    </source>
</evidence>
<keyword evidence="4" id="KW-1185">Reference proteome</keyword>
<name>A0AAN7MBF8_TRANT</name>